<dbReference type="PANTHER" id="PTHR43280">
    <property type="entry name" value="ARAC-FAMILY TRANSCRIPTIONAL REGULATOR"/>
    <property type="match status" value="1"/>
</dbReference>
<gene>
    <name evidence="5" type="ORF">AWM70_07855</name>
</gene>
<dbReference type="PROSITE" id="PS01124">
    <property type="entry name" value="HTH_ARAC_FAMILY_2"/>
    <property type="match status" value="1"/>
</dbReference>
<dbReference type="SMART" id="SM00342">
    <property type="entry name" value="HTH_ARAC"/>
    <property type="match status" value="1"/>
</dbReference>
<dbReference type="PANTHER" id="PTHR43280:SF2">
    <property type="entry name" value="HTH-TYPE TRANSCRIPTIONAL REGULATOR EXSA"/>
    <property type="match status" value="1"/>
</dbReference>
<keyword evidence="2" id="KW-0238">DNA-binding</keyword>
<dbReference type="GO" id="GO:0043565">
    <property type="term" value="F:sequence-specific DNA binding"/>
    <property type="evidence" value="ECO:0007669"/>
    <property type="project" value="InterPro"/>
</dbReference>
<reference evidence="5 6" key="1">
    <citation type="submission" date="2016-01" db="EMBL/GenBank/DDBJ databases">
        <title>Complete Genome Sequence of Paenibacillus yonginensis DCY84, a novel Plant Growth-Promoting Bacteria with Elicitation of Induced Systemic Resistance.</title>
        <authorList>
            <person name="Kim Y.J."/>
            <person name="Yang D.C."/>
            <person name="Sukweenadhi J."/>
        </authorList>
    </citation>
    <scope>NUCLEOTIDE SEQUENCE [LARGE SCALE GENOMIC DNA]</scope>
    <source>
        <strain evidence="5 6">DCY84</strain>
    </source>
</reference>
<dbReference type="Pfam" id="PF12833">
    <property type="entry name" value="HTH_18"/>
    <property type="match status" value="1"/>
</dbReference>
<dbReference type="SUPFAM" id="SSF46689">
    <property type="entry name" value="Homeodomain-like"/>
    <property type="match status" value="1"/>
</dbReference>
<dbReference type="InterPro" id="IPR009057">
    <property type="entry name" value="Homeodomain-like_sf"/>
</dbReference>
<dbReference type="KEGG" id="pyg:AWM70_07855"/>
<keyword evidence="1" id="KW-0805">Transcription regulation</keyword>
<evidence type="ECO:0000256" key="3">
    <source>
        <dbReference type="ARBA" id="ARBA00023163"/>
    </source>
</evidence>
<dbReference type="InterPro" id="IPR018060">
    <property type="entry name" value="HTH_AraC"/>
</dbReference>
<dbReference type="Proteomes" id="UP000092573">
    <property type="component" value="Chromosome"/>
</dbReference>
<dbReference type="GO" id="GO:0003700">
    <property type="term" value="F:DNA-binding transcription factor activity"/>
    <property type="evidence" value="ECO:0007669"/>
    <property type="project" value="InterPro"/>
</dbReference>
<sequence length="202" mass="23515">MNGIENRYYYPIDWEIQLINQLKVGNFKVVRQIMEETDLDVQQSRQEFEMIQQSTDAAWAWNYLKAFSQLICSRLEYFNLESTKGTGIEILEYVEQNYCDSNLSLQQIAGLHGLSVSAISKIFKATVKVNFSDYLQLLRVHRAKEYFDANEIDVAEVAKKVGYENEITFKRAFQKSESLTPRKYIQQISVKQNDIQPEGINS</sequence>
<dbReference type="EMBL" id="CP014167">
    <property type="protein sequence ID" value="ANS74509.1"/>
    <property type="molecule type" value="Genomic_DNA"/>
</dbReference>
<dbReference type="Gene3D" id="1.10.10.60">
    <property type="entry name" value="Homeodomain-like"/>
    <property type="match status" value="2"/>
</dbReference>
<name>A0A1B1MZB9_9BACL</name>
<keyword evidence="3" id="KW-0804">Transcription</keyword>
<keyword evidence="6" id="KW-1185">Reference proteome</keyword>
<protein>
    <recommendedName>
        <fullName evidence="4">HTH araC/xylS-type domain-containing protein</fullName>
    </recommendedName>
</protein>
<evidence type="ECO:0000313" key="6">
    <source>
        <dbReference type="Proteomes" id="UP000092573"/>
    </source>
</evidence>
<dbReference type="RefSeq" id="WP_068695245.1">
    <property type="nucleotide sequence ID" value="NZ_CP014167.1"/>
</dbReference>
<feature type="domain" description="HTH araC/xylS-type" evidence="4">
    <location>
        <begin position="88"/>
        <end position="187"/>
    </location>
</feature>
<proteinExistence type="predicted"/>
<evidence type="ECO:0000259" key="4">
    <source>
        <dbReference type="PROSITE" id="PS01124"/>
    </source>
</evidence>
<dbReference type="AlphaFoldDB" id="A0A1B1MZB9"/>
<dbReference type="STRING" id="1462996.AWM70_07855"/>
<evidence type="ECO:0000313" key="5">
    <source>
        <dbReference type="EMBL" id="ANS74509.1"/>
    </source>
</evidence>
<evidence type="ECO:0000256" key="2">
    <source>
        <dbReference type="ARBA" id="ARBA00023125"/>
    </source>
</evidence>
<organism evidence="5 6">
    <name type="scientific">Paenibacillus yonginensis</name>
    <dbReference type="NCBI Taxonomy" id="1462996"/>
    <lineage>
        <taxon>Bacteria</taxon>
        <taxon>Bacillati</taxon>
        <taxon>Bacillota</taxon>
        <taxon>Bacilli</taxon>
        <taxon>Bacillales</taxon>
        <taxon>Paenibacillaceae</taxon>
        <taxon>Paenibacillus</taxon>
    </lineage>
</organism>
<evidence type="ECO:0000256" key="1">
    <source>
        <dbReference type="ARBA" id="ARBA00023015"/>
    </source>
</evidence>
<accession>A0A1B1MZB9</accession>